<sequence>MEIYGKEKEKVFEVMSRSHDRINLAVNTWTFLKQTKCITQMLNLNQPTNSTGMENEEVYKILIYDEYCQNILSPLIHVEEFCKHGPLPISKMKWQLAPSMQ</sequence>
<dbReference type="SUPFAM" id="SSF56815">
    <property type="entry name" value="Sec1/munc18-like (SM) proteins"/>
    <property type="match status" value="1"/>
</dbReference>
<dbReference type="AlphaFoldDB" id="D7UB92"/>
<evidence type="ECO:0000313" key="2">
    <source>
        <dbReference type="Proteomes" id="UP000009183"/>
    </source>
</evidence>
<evidence type="ECO:0000313" key="1">
    <source>
        <dbReference type="EMBL" id="CBI40016.3"/>
    </source>
</evidence>
<dbReference type="Gene3D" id="3.40.50.2060">
    <property type="match status" value="1"/>
</dbReference>
<proteinExistence type="predicted"/>
<organism evidence="1 2">
    <name type="scientific">Vitis vinifera</name>
    <name type="common">Grape</name>
    <dbReference type="NCBI Taxonomy" id="29760"/>
    <lineage>
        <taxon>Eukaryota</taxon>
        <taxon>Viridiplantae</taxon>
        <taxon>Streptophyta</taxon>
        <taxon>Embryophyta</taxon>
        <taxon>Tracheophyta</taxon>
        <taxon>Spermatophyta</taxon>
        <taxon>Magnoliopsida</taxon>
        <taxon>eudicotyledons</taxon>
        <taxon>Gunneridae</taxon>
        <taxon>Pentapetalae</taxon>
        <taxon>rosids</taxon>
        <taxon>Vitales</taxon>
        <taxon>Vitaceae</taxon>
        <taxon>Viteae</taxon>
        <taxon>Vitis</taxon>
    </lineage>
</organism>
<gene>
    <name evidence="1" type="ordered locus">VIT_15s0024g00580</name>
</gene>
<accession>D7UB92</accession>
<dbReference type="eggNOG" id="KOG1301">
    <property type="taxonomic scope" value="Eukaryota"/>
</dbReference>
<dbReference type="HOGENOM" id="CLU_2296834_0_0_1"/>
<dbReference type="Proteomes" id="UP000009183">
    <property type="component" value="Chromosome 15"/>
</dbReference>
<keyword evidence="2" id="KW-1185">Reference proteome</keyword>
<dbReference type="InterPro" id="IPR043154">
    <property type="entry name" value="Sec-1-like_dom1"/>
</dbReference>
<dbReference type="OrthoDB" id="10251230at2759"/>
<dbReference type="InParanoid" id="D7UB92"/>
<dbReference type="EMBL" id="FN596748">
    <property type="protein sequence ID" value="CBI40016.3"/>
    <property type="molecule type" value="Genomic_DNA"/>
</dbReference>
<dbReference type="PaxDb" id="29760-VIT_15s0024g00580.t01"/>
<reference evidence="2" key="1">
    <citation type="journal article" date="2007" name="Nature">
        <title>The grapevine genome sequence suggests ancestral hexaploidization in major angiosperm phyla.</title>
        <authorList>
            <consortium name="The French-Italian Public Consortium for Grapevine Genome Characterization."/>
            <person name="Jaillon O."/>
            <person name="Aury J.-M."/>
            <person name="Noel B."/>
            <person name="Policriti A."/>
            <person name="Clepet C."/>
            <person name="Casagrande A."/>
            <person name="Choisne N."/>
            <person name="Aubourg S."/>
            <person name="Vitulo N."/>
            <person name="Jubin C."/>
            <person name="Vezzi A."/>
            <person name="Legeai F."/>
            <person name="Hugueney P."/>
            <person name="Dasilva C."/>
            <person name="Horner D."/>
            <person name="Mica E."/>
            <person name="Jublot D."/>
            <person name="Poulain J."/>
            <person name="Bruyere C."/>
            <person name="Billault A."/>
            <person name="Segurens B."/>
            <person name="Gouyvenoux M."/>
            <person name="Ugarte E."/>
            <person name="Cattonaro F."/>
            <person name="Anthouard V."/>
            <person name="Vico V."/>
            <person name="Del Fabbro C."/>
            <person name="Alaux M."/>
            <person name="Di Gaspero G."/>
            <person name="Dumas V."/>
            <person name="Felice N."/>
            <person name="Paillard S."/>
            <person name="Juman I."/>
            <person name="Moroldo M."/>
            <person name="Scalabrin S."/>
            <person name="Canaguier A."/>
            <person name="Le Clainche I."/>
            <person name="Malacrida G."/>
            <person name="Durand E."/>
            <person name="Pesole G."/>
            <person name="Laucou V."/>
            <person name="Chatelet P."/>
            <person name="Merdinoglu D."/>
            <person name="Delledonne M."/>
            <person name="Pezzotti M."/>
            <person name="Lecharny A."/>
            <person name="Scarpelli C."/>
            <person name="Artiguenave F."/>
            <person name="Pe M.E."/>
            <person name="Valle G."/>
            <person name="Morgante M."/>
            <person name="Caboche M."/>
            <person name="Adam-Blondon A.-F."/>
            <person name="Weissenbach J."/>
            <person name="Quetier F."/>
            <person name="Wincker P."/>
        </authorList>
    </citation>
    <scope>NUCLEOTIDE SEQUENCE [LARGE SCALE GENOMIC DNA]</scope>
    <source>
        <strain evidence="2">cv. Pinot noir / PN40024</strain>
    </source>
</reference>
<protein>
    <submittedName>
        <fullName evidence="1">Uncharacterized protein</fullName>
    </submittedName>
</protein>
<name>D7UB92_VITVI</name>
<dbReference type="STRING" id="29760.D7UB92"/>
<dbReference type="InterPro" id="IPR036045">
    <property type="entry name" value="Sec1-like_sf"/>
</dbReference>